<keyword evidence="2" id="KW-1185">Reference proteome</keyword>
<gene>
    <name evidence="1" type="ORF">KEC57_12935</name>
</gene>
<evidence type="ECO:0000313" key="1">
    <source>
        <dbReference type="EMBL" id="MCC2033087.1"/>
    </source>
</evidence>
<reference evidence="1" key="1">
    <citation type="submission" date="2021-04" db="EMBL/GenBank/DDBJ databases">
        <title>Microbacterium tenobrionis sp. nov. and Microbacterium allomyrinae sp. nov., isolated from larvae of Tenobrio molitor and Allomyrina dichotoma, respectively.</title>
        <authorList>
            <person name="Lee S.D."/>
        </authorList>
    </citation>
    <scope>NUCLEOTIDE SEQUENCE</scope>
    <source>
        <strain evidence="1">BWT-G7</strain>
    </source>
</reference>
<proteinExistence type="predicted"/>
<dbReference type="EMBL" id="JAGTTN010000004">
    <property type="protein sequence ID" value="MCC2033087.1"/>
    <property type="molecule type" value="Genomic_DNA"/>
</dbReference>
<dbReference type="RefSeq" id="WP_229385055.1">
    <property type="nucleotide sequence ID" value="NZ_JAGTTN010000004.1"/>
</dbReference>
<organism evidence="1 2">
    <name type="scientific">Microbacterium allomyrinae</name>
    <dbReference type="NCBI Taxonomy" id="2830666"/>
    <lineage>
        <taxon>Bacteria</taxon>
        <taxon>Bacillati</taxon>
        <taxon>Actinomycetota</taxon>
        <taxon>Actinomycetes</taxon>
        <taxon>Micrococcales</taxon>
        <taxon>Microbacteriaceae</taxon>
        <taxon>Microbacterium</taxon>
    </lineage>
</organism>
<name>A0A9X1S419_9MICO</name>
<dbReference type="AlphaFoldDB" id="A0A9X1S419"/>
<evidence type="ECO:0000313" key="2">
    <source>
        <dbReference type="Proteomes" id="UP001139354"/>
    </source>
</evidence>
<comment type="caution">
    <text evidence="1">The sequence shown here is derived from an EMBL/GenBank/DDBJ whole genome shotgun (WGS) entry which is preliminary data.</text>
</comment>
<dbReference type="Proteomes" id="UP001139354">
    <property type="component" value="Unassembled WGS sequence"/>
</dbReference>
<protein>
    <submittedName>
        <fullName evidence="1">Uncharacterized protein</fullName>
    </submittedName>
</protein>
<accession>A0A9X1S419</accession>
<sequence>MTLEGLEEPLAPPSKFTERDMLDLLARRYTQRSQGTNDRWVRAEHVRNGTGFYGYSEETGRCNDWRGLRTADFFAVDTYESKGHEIHGHEVKVSRSDWLHELADPTKAEAFKRYCTRWWLVTPDASIVRPGELPAGWGVLALRGGRLHAVHRAPKLDPLPMPKPLWISLMRAASKTAWKVTQ</sequence>